<dbReference type="GO" id="GO:0009288">
    <property type="term" value="C:bacterial-type flagellum"/>
    <property type="evidence" value="ECO:0007669"/>
    <property type="project" value="UniProtKB-SubCell"/>
</dbReference>
<comment type="function">
    <text evidence="3">Flagellin is the subunit protein which polymerizes to form the filaments of bacterial flagella.</text>
</comment>
<keyword evidence="6" id="KW-0282">Flagellum</keyword>
<dbReference type="PANTHER" id="PTHR42792">
    <property type="entry name" value="FLAGELLIN"/>
    <property type="match status" value="1"/>
</dbReference>
<dbReference type="PANTHER" id="PTHR42792:SF2">
    <property type="entry name" value="FLAGELLIN"/>
    <property type="match status" value="1"/>
</dbReference>
<dbReference type="Gene3D" id="2.170.280.10">
    <property type="entry name" value="f41 fragment of flagellin, middle domain"/>
    <property type="match status" value="1"/>
</dbReference>
<dbReference type="Proteomes" id="UP000183656">
    <property type="component" value="Unassembled WGS sequence"/>
</dbReference>
<dbReference type="Pfam" id="PF00669">
    <property type="entry name" value="Flagellin_N"/>
    <property type="match status" value="1"/>
</dbReference>
<evidence type="ECO:0000256" key="3">
    <source>
        <dbReference type="RuleBase" id="RU362073"/>
    </source>
</evidence>
<evidence type="ECO:0000256" key="2">
    <source>
        <dbReference type="ARBA" id="ARBA00023143"/>
    </source>
</evidence>
<keyword evidence="3" id="KW-0964">Secreted</keyword>
<name>A0A1I7K7A3_9BURK</name>
<keyword evidence="6" id="KW-0966">Cell projection</keyword>
<comment type="subcellular location">
    <subcellularLocation>
        <location evidence="3">Secreted</location>
    </subcellularLocation>
    <subcellularLocation>
        <location evidence="3">Bacterial flagellum</location>
    </subcellularLocation>
</comment>
<dbReference type="InterPro" id="IPR001029">
    <property type="entry name" value="Flagellin_N"/>
</dbReference>
<dbReference type="OrthoDB" id="9796789at2"/>
<sequence length="513" mass="52423">MATINTNVASLTAQRNLSTNANALNTSINRLSSGLRINSAKDDAAGLAISERFSSQIRGANQAVRNANDGISLAQTAEGALKSSGDILQRIRELAVQSANATNSASDRNALNAEVNQLTSELDRIAQTTEFNGRKLLDGSFTSAQFQVGANANQTITATSSNFGTSSYGNYRIGAKDATATDATGDLTLGSTKGAKLVQAGATASAITAGGTLKIEGSYGEKTVSYGAKSTAKDVAALVNAQTEFTGVSASARTEVQLDTFVSGSYTLDVASKNDVGAPVTIAFSTDGTNKAESLSAVVKAFNDVSAKTGVSARLNEAGNGVILVNDAGDDIKLRNKSATGMTAALKEANTSTAVSGAGTLLVDATNFLHVTGQLTLDSSKSFSATDSVGSATSGGFLLANTAQSSQMQKVKDMDVSTVAGANRTLAIVDAAISAIASQRASYGALQSRFESTVTNLQTTAENMSASRSRIQDADFASETAALSRAQILQQAGTAMVAQANQLPQGVLALLRG</sequence>
<evidence type="ECO:0000259" key="5">
    <source>
        <dbReference type="Pfam" id="PF00700"/>
    </source>
</evidence>
<dbReference type="Gene3D" id="1.20.1330.10">
    <property type="entry name" value="f41 fragment of flagellin, N-terminal domain"/>
    <property type="match status" value="1"/>
</dbReference>
<evidence type="ECO:0000313" key="7">
    <source>
        <dbReference type="Proteomes" id="UP000183656"/>
    </source>
</evidence>
<keyword evidence="2 3" id="KW-0975">Bacterial flagellum</keyword>
<dbReference type="GO" id="GO:0005576">
    <property type="term" value="C:extracellular region"/>
    <property type="evidence" value="ECO:0007669"/>
    <property type="project" value="UniProtKB-SubCell"/>
</dbReference>
<accession>A0A1I7K7A3</accession>
<dbReference type="GO" id="GO:0005198">
    <property type="term" value="F:structural molecule activity"/>
    <property type="evidence" value="ECO:0007669"/>
    <property type="project" value="UniProtKB-UniRule"/>
</dbReference>
<dbReference type="InterPro" id="IPR042187">
    <property type="entry name" value="Flagellin_C_sub2"/>
</dbReference>
<dbReference type="EMBL" id="FPBX01000039">
    <property type="protein sequence ID" value="SFU93300.1"/>
    <property type="molecule type" value="Genomic_DNA"/>
</dbReference>
<keyword evidence="7" id="KW-1185">Reference proteome</keyword>
<evidence type="ECO:0000256" key="1">
    <source>
        <dbReference type="ARBA" id="ARBA00005709"/>
    </source>
</evidence>
<keyword evidence="6" id="KW-0969">Cilium</keyword>
<dbReference type="Gene3D" id="2.30.220.10">
    <property type="entry name" value="f41 fragment of flagellin, C-terminal domain"/>
    <property type="match status" value="1"/>
</dbReference>
<dbReference type="InterPro" id="IPR046358">
    <property type="entry name" value="Flagellin_C"/>
</dbReference>
<feature type="domain" description="Flagellin C-terminal" evidence="5">
    <location>
        <begin position="426"/>
        <end position="511"/>
    </location>
</feature>
<evidence type="ECO:0000259" key="4">
    <source>
        <dbReference type="Pfam" id="PF00669"/>
    </source>
</evidence>
<comment type="similarity">
    <text evidence="1 3">Belongs to the bacterial flagellin family.</text>
</comment>
<dbReference type="Pfam" id="PF00700">
    <property type="entry name" value="Flagellin_C"/>
    <property type="match status" value="1"/>
</dbReference>
<evidence type="ECO:0000313" key="6">
    <source>
        <dbReference type="EMBL" id="SFU93300.1"/>
    </source>
</evidence>
<dbReference type="RefSeq" id="WP_054257563.1">
    <property type="nucleotide sequence ID" value="NZ_CYIG01000044.1"/>
</dbReference>
<protein>
    <recommendedName>
        <fullName evidence="3">Flagellin</fullName>
    </recommendedName>
</protein>
<organism evidence="6 7">
    <name type="scientific">Paenacidovorax caeni</name>
    <dbReference type="NCBI Taxonomy" id="343013"/>
    <lineage>
        <taxon>Bacteria</taxon>
        <taxon>Pseudomonadati</taxon>
        <taxon>Pseudomonadota</taxon>
        <taxon>Betaproteobacteria</taxon>
        <taxon>Burkholderiales</taxon>
        <taxon>Comamonadaceae</taxon>
        <taxon>Paenacidovorax</taxon>
    </lineage>
</organism>
<dbReference type="InterPro" id="IPR001492">
    <property type="entry name" value="Flagellin"/>
</dbReference>
<proteinExistence type="inferred from homology"/>
<dbReference type="Gene3D" id="6.10.10.10">
    <property type="entry name" value="Flagellar export chaperone, C-terminal domain"/>
    <property type="match status" value="1"/>
</dbReference>
<dbReference type="SUPFAM" id="SSF64518">
    <property type="entry name" value="Phase 1 flagellin"/>
    <property type="match status" value="1"/>
</dbReference>
<feature type="domain" description="Flagellin N-terminal" evidence="4">
    <location>
        <begin position="4"/>
        <end position="142"/>
    </location>
</feature>
<dbReference type="PRINTS" id="PR00207">
    <property type="entry name" value="FLAGELLIN"/>
</dbReference>
<gene>
    <name evidence="6" type="ORF">SAMN04489707_103928</name>
</gene>
<dbReference type="AlphaFoldDB" id="A0A1I7K7A3"/>
<dbReference type="STRING" id="343013.SAMN04489707_103928"/>
<reference evidence="6 7" key="1">
    <citation type="submission" date="2016-10" db="EMBL/GenBank/DDBJ databases">
        <authorList>
            <person name="de Groot N.N."/>
        </authorList>
    </citation>
    <scope>NUCLEOTIDE SEQUENCE [LARGE SCALE GENOMIC DNA]</scope>
    <source>
        <strain evidence="6 7">R-24608</strain>
    </source>
</reference>